<evidence type="ECO:0000313" key="1">
    <source>
        <dbReference type="EMBL" id="CAF1427121.1"/>
    </source>
</evidence>
<evidence type="ECO:0008006" key="4">
    <source>
        <dbReference type="Google" id="ProtNLM"/>
    </source>
</evidence>
<protein>
    <recommendedName>
        <fullName evidence="4">Coatomer subunit epsilon</fullName>
    </recommendedName>
</protein>
<dbReference type="EMBL" id="CAJOBC010083806">
    <property type="protein sequence ID" value="CAF4307273.1"/>
    <property type="molecule type" value="Genomic_DNA"/>
</dbReference>
<dbReference type="AlphaFoldDB" id="A0A815MZ22"/>
<proteinExistence type="predicted"/>
<reference evidence="1" key="1">
    <citation type="submission" date="2021-02" db="EMBL/GenBank/DDBJ databases">
        <authorList>
            <person name="Nowell W R."/>
        </authorList>
    </citation>
    <scope>NUCLEOTIDE SEQUENCE</scope>
</reference>
<dbReference type="SUPFAM" id="SSF48452">
    <property type="entry name" value="TPR-like"/>
    <property type="match status" value="1"/>
</dbReference>
<evidence type="ECO:0000313" key="3">
    <source>
        <dbReference type="Proteomes" id="UP000663829"/>
    </source>
</evidence>
<accession>A0A815MZ22</accession>
<dbReference type="Gene3D" id="1.25.40.10">
    <property type="entry name" value="Tetratricopeptide repeat domain"/>
    <property type="match status" value="1"/>
</dbReference>
<dbReference type="InterPro" id="IPR011990">
    <property type="entry name" value="TPR-like_helical_dom_sf"/>
</dbReference>
<name>A0A815MZ22_9BILA</name>
<sequence length="251" mass="28254">MGSVFRIKSIEPPDTSNAWCIKLLLTDENDRELTRLTDSMQAQIGNTGILSFSLLMRYWGKYDEAKEISELTLQTVGEDLKPLLSITLASIYFEIGNHEEAARLLQSASNFSDERTPISADNKVACLRKAILHVIRGEWDLAVEDIEALLAIATNPTSKRQQESLDMLYSLIGDICFQQGRYSDASSYTTKEYELLNKCPPATHPHIADYLQIMAASKFFKGQSDEAFAMPKEASRIREYSLPPEHPVRVS</sequence>
<gene>
    <name evidence="1" type="ORF">GPM918_LOCUS33877</name>
    <name evidence="2" type="ORF">SRO942_LOCUS34570</name>
</gene>
<keyword evidence="3" id="KW-1185">Reference proteome</keyword>
<organism evidence="1 3">
    <name type="scientific">Didymodactylos carnosus</name>
    <dbReference type="NCBI Taxonomy" id="1234261"/>
    <lineage>
        <taxon>Eukaryota</taxon>
        <taxon>Metazoa</taxon>
        <taxon>Spiralia</taxon>
        <taxon>Gnathifera</taxon>
        <taxon>Rotifera</taxon>
        <taxon>Eurotatoria</taxon>
        <taxon>Bdelloidea</taxon>
        <taxon>Philodinida</taxon>
        <taxon>Philodinidae</taxon>
        <taxon>Didymodactylos</taxon>
    </lineage>
</organism>
<dbReference type="OrthoDB" id="5986190at2759"/>
<comment type="caution">
    <text evidence="1">The sequence shown here is derived from an EMBL/GenBank/DDBJ whole genome shotgun (WGS) entry which is preliminary data.</text>
</comment>
<dbReference type="Proteomes" id="UP000681722">
    <property type="component" value="Unassembled WGS sequence"/>
</dbReference>
<evidence type="ECO:0000313" key="2">
    <source>
        <dbReference type="EMBL" id="CAF4307273.1"/>
    </source>
</evidence>
<dbReference type="EMBL" id="CAJNOQ010018374">
    <property type="protein sequence ID" value="CAF1427121.1"/>
    <property type="molecule type" value="Genomic_DNA"/>
</dbReference>
<dbReference type="Proteomes" id="UP000663829">
    <property type="component" value="Unassembled WGS sequence"/>
</dbReference>